<organism evidence="4">
    <name type="scientific">Cladocopium goreaui</name>
    <dbReference type="NCBI Taxonomy" id="2562237"/>
    <lineage>
        <taxon>Eukaryota</taxon>
        <taxon>Sar</taxon>
        <taxon>Alveolata</taxon>
        <taxon>Dinophyceae</taxon>
        <taxon>Suessiales</taxon>
        <taxon>Symbiodiniaceae</taxon>
        <taxon>Cladocopium</taxon>
    </lineage>
</organism>
<name>A0A9P1DNQ7_9DINO</name>
<proteinExistence type="predicted"/>
<protein>
    <submittedName>
        <fullName evidence="6">Type II methyltransferase M.NgoBV (M.NgoBV) (Cytosine-specific methyltransferase NgoV) (M.NgoV) (Modification methylase NgoBV)</fullName>
    </submittedName>
</protein>
<evidence type="ECO:0000313" key="6">
    <source>
        <dbReference type="EMBL" id="CAL4800892.1"/>
    </source>
</evidence>
<evidence type="ECO:0000256" key="3">
    <source>
        <dbReference type="ARBA" id="ARBA00022691"/>
    </source>
</evidence>
<reference evidence="4" key="1">
    <citation type="submission" date="2022-10" db="EMBL/GenBank/DDBJ databases">
        <authorList>
            <person name="Chen Y."/>
            <person name="Dougan E. K."/>
            <person name="Chan C."/>
            <person name="Rhodes N."/>
            <person name="Thang M."/>
        </authorList>
    </citation>
    <scope>NUCLEOTIDE SEQUENCE</scope>
</reference>
<dbReference type="AlphaFoldDB" id="A0A9P1DNQ7"/>
<dbReference type="SUPFAM" id="SSF53335">
    <property type="entry name" value="S-adenosyl-L-methionine-dependent methyltransferases"/>
    <property type="match status" value="1"/>
</dbReference>
<dbReference type="InterPro" id="IPR001525">
    <property type="entry name" value="C5_MeTfrase"/>
</dbReference>
<keyword evidence="1 6" id="KW-0489">Methyltransferase</keyword>
<dbReference type="Gene3D" id="3.40.50.150">
    <property type="entry name" value="Vaccinia Virus protein VP39"/>
    <property type="match status" value="1"/>
</dbReference>
<sequence>MPVWRYDSNGDLEIDSASECSAETERWFLPGGVCLTDHQKRSLEFGSQFVDATGLKAHLKPLGRKLHVLTDCSGAEAPITALYLMFGKDSIKHLSACDKAKGPQEYIKANFPDAELYHDVLSWEVEKFVDKVDIYAAGFPCKAFSRMRTFSLWLQDPEARPFYGCVSNIKSLRPRAAVMENVMGIALVMVEVKDHLVKELPEYDIYIIVLSPHQFGVNLNRERYYFLLVRKEYAIGDLEAITTQTLTDLEKKFEHSEPWQTFLLPDDHELLTDKKERRHAEKKDYSIVAKPKPEEPKWRHIHWEVMQRNKVVKKNLKKDVDAWQKRLKTPRSCQALAILSSIKPTWTACDLSQSLHRMPVIGDGAPFMCITPNGKYWIREKQRCLLGLEKLLLMGFPIHVLNVTCVSDTVLSSLGGNAMHIRPVAAALACVLKSMDIQKVATLRL</sequence>
<keyword evidence="7" id="KW-1185">Reference proteome</keyword>
<dbReference type="EMBL" id="CAMXCT030005913">
    <property type="protein sequence ID" value="CAL4800892.1"/>
    <property type="molecule type" value="Genomic_DNA"/>
</dbReference>
<accession>A0A9P1DNQ7</accession>
<comment type="caution">
    <text evidence="4">The sequence shown here is derived from an EMBL/GenBank/DDBJ whole genome shotgun (WGS) entry which is preliminary data.</text>
</comment>
<dbReference type="GO" id="GO:0032259">
    <property type="term" value="P:methylation"/>
    <property type="evidence" value="ECO:0007669"/>
    <property type="project" value="UniProtKB-KW"/>
</dbReference>
<dbReference type="GO" id="GO:0008168">
    <property type="term" value="F:methyltransferase activity"/>
    <property type="evidence" value="ECO:0007669"/>
    <property type="project" value="UniProtKB-KW"/>
</dbReference>
<reference evidence="5" key="2">
    <citation type="submission" date="2024-04" db="EMBL/GenBank/DDBJ databases">
        <authorList>
            <person name="Chen Y."/>
            <person name="Shah S."/>
            <person name="Dougan E. K."/>
            <person name="Thang M."/>
            <person name="Chan C."/>
        </authorList>
    </citation>
    <scope>NUCLEOTIDE SEQUENCE [LARGE SCALE GENOMIC DNA]</scope>
</reference>
<keyword evidence="2" id="KW-0808">Transferase</keyword>
<dbReference type="Pfam" id="PF00145">
    <property type="entry name" value="DNA_methylase"/>
    <property type="match status" value="1"/>
</dbReference>
<gene>
    <name evidence="4" type="ORF">C1SCF055_LOCUS38537</name>
</gene>
<dbReference type="PANTHER" id="PTHR46098">
    <property type="entry name" value="TRNA (CYTOSINE(38)-C(5))-METHYLTRANSFERASE"/>
    <property type="match status" value="1"/>
</dbReference>
<evidence type="ECO:0000256" key="2">
    <source>
        <dbReference type="ARBA" id="ARBA00022679"/>
    </source>
</evidence>
<evidence type="ECO:0000313" key="5">
    <source>
        <dbReference type="EMBL" id="CAL1166955.1"/>
    </source>
</evidence>
<dbReference type="Proteomes" id="UP001152797">
    <property type="component" value="Unassembled WGS sequence"/>
</dbReference>
<keyword evidence="3" id="KW-0949">S-adenosyl-L-methionine</keyword>
<dbReference type="EMBL" id="CAMXCT020005913">
    <property type="protein sequence ID" value="CAL1166955.1"/>
    <property type="molecule type" value="Genomic_DNA"/>
</dbReference>
<dbReference type="InterPro" id="IPR029063">
    <property type="entry name" value="SAM-dependent_MTases_sf"/>
</dbReference>
<dbReference type="PANTHER" id="PTHR46098:SF1">
    <property type="entry name" value="TRNA (CYTOSINE(38)-C(5))-METHYLTRANSFERASE"/>
    <property type="match status" value="1"/>
</dbReference>
<dbReference type="InterPro" id="IPR050750">
    <property type="entry name" value="C5-MTase"/>
</dbReference>
<evidence type="ECO:0000256" key="1">
    <source>
        <dbReference type="ARBA" id="ARBA00022603"/>
    </source>
</evidence>
<evidence type="ECO:0000313" key="7">
    <source>
        <dbReference type="Proteomes" id="UP001152797"/>
    </source>
</evidence>
<dbReference type="EMBL" id="CAMXCT010005913">
    <property type="protein sequence ID" value="CAI4013580.1"/>
    <property type="molecule type" value="Genomic_DNA"/>
</dbReference>
<evidence type="ECO:0000313" key="4">
    <source>
        <dbReference type="EMBL" id="CAI4013580.1"/>
    </source>
</evidence>